<comment type="caution">
    <text evidence="1">The sequence shown here is derived from an EMBL/GenBank/DDBJ whole genome shotgun (WGS) entry which is preliminary data.</text>
</comment>
<proteinExistence type="predicted"/>
<sequence>MKEITKTSYCSMALLLIALLIVGCSNDTNEEVTSDPSENVSTSQSEEITDDIGEDDQIEAETNENTSEETTDNASNDTSESEEANPLANYSSEEIEYARVWLQLGAMQDIDELNIEHIPAGTLLNPDDETSASYREDVIQLSGSRLVADSVTYSGNRDGTINLYNVPLRWDGNYPAGEEFYEDIIENTELVSIDPGNDEEIIELINKMK</sequence>
<dbReference type="EMBL" id="JAWZSR010000009">
    <property type="protein sequence ID" value="MDX8047221.1"/>
    <property type="molecule type" value="Genomic_DNA"/>
</dbReference>
<evidence type="ECO:0000313" key="1">
    <source>
        <dbReference type="EMBL" id="MDX8047221.1"/>
    </source>
</evidence>
<evidence type="ECO:0000313" key="2">
    <source>
        <dbReference type="Proteomes" id="UP001277972"/>
    </source>
</evidence>
<name>A0ACC6M8K9_9BACI</name>
<organism evidence="1 2">
    <name type="scientific">Gracilibacillus pellucidus</name>
    <dbReference type="NCBI Taxonomy" id="3095368"/>
    <lineage>
        <taxon>Bacteria</taxon>
        <taxon>Bacillati</taxon>
        <taxon>Bacillota</taxon>
        <taxon>Bacilli</taxon>
        <taxon>Bacillales</taxon>
        <taxon>Bacillaceae</taxon>
        <taxon>Gracilibacillus</taxon>
    </lineage>
</organism>
<protein>
    <submittedName>
        <fullName evidence="1">Uncharacterized protein</fullName>
    </submittedName>
</protein>
<reference evidence="1" key="1">
    <citation type="submission" date="2023-11" db="EMBL/GenBank/DDBJ databases">
        <title>Gracilibacillus pellucida a moderately halophilic bacterium isolated from saline soil in Xinjiang province.</title>
        <authorList>
            <person name="Zhang Z."/>
            <person name="Tan F."/>
            <person name="Wang Y."/>
            <person name="Xia M."/>
        </authorList>
    </citation>
    <scope>NUCLEOTIDE SEQUENCE</scope>
    <source>
        <strain evidence="1">S3-1-1</strain>
    </source>
</reference>
<keyword evidence="2" id="KW-1185">Reference proteome</keyword>
<dbReference type="Proteomes" id="UP001277972">
    <property type="component" value="Unassembled WGS sequence"/>
</dbReference>
<gene>
    <name evidence="1" type="ORF">SH601_14630</name>
</gene>
<accession>A0ACC6M8K9</accession>